<evidence type="ECO:0000256" key="4">
    <source>
        <dbReference type="ARBA" id="ARBA00023172"/>
    </source>
</evidence>
<feature type="domain" description="Probable transposase IS891/IS1136/IS1341" evidence="5">
    <location>
        <begin position="183"/>
        <end position="302"/>
    </location>
</feature>
<evidence type="ECO:0000259" key="5">
    <source>
        <dbReference type="Pfam" id="PF01385"/>
    </source>
</evidence>
<evidence type="ECO:0000256" key="3">
    <source>
        <dbReference type="ARBA" id="ARBA00023125"/>
    </source>
</evidence>
<reference evidence="7 8" key="1">
    <citation type="submission" date="2024-02" db="EMBL/GenBank/DDBJ databases">
        <title>Seven novel Bacillus-like species.</title>
        <authorList>
            <person name="Liu G."/>
        </authorList>
    </citation>
    <scope>NUCLEOTIDE SEQUENCE [LARGE SCALE GENOMIC DNA]</scope>
    <source>
        <strain evidence="7 8">FJAT-52991</strain>
    </source>
</reference>
<keyword evidence="8" id="KW-1185">Reference proteome</keyword>
<name>A0ABZ2N7M3_9BACI</name>
<sequence>MSHVIRASYFIYKPNKEIDRILFQLGYAARKLWNVANYEKKNWNKESNTPFPNRYDQKKRLKNHFWYKNLPSQSAQEVLKVLQEAWESFFELKKSGGIENPKPPRFKQRNFNVKFLNNGFRLEDRTLRLSIPAQQKAYLKEKYHIKKKFLYIPVPDHIELGVIKTVEVKPISDGEYKVILAQEYQDRSVHQKSEKFMAIDIGVANALTCYDYRGGSHIISGRQWLSVERYFHKKIAHYQAISDAQQSAKGVKYPKKSKRVLQLYQKKKAQTFHILHCMTKKVIDIAVQQGIETIVIGDISGIRQQANLGKKNNQKFHALPFLKMVQMLTYKAEEKGIAVQTVTEEYTSQTCSICKPIPSKEHAKKGNRKHRGLYVCEECQTVINADVNGAINISKKYLKELNAPSVVVLDTPNVYTFNGQQFVA</sequence>
<evidence type="ECO:0000259" key="6">
    <source>
        <dbReference type="Pfam" id="PF07282"/>
    </source>
</evidence>
<dbReference type="InterPro" id="IPR010095">
    <property type="entry name" value="Cas12f1-like_TNB"/>
</dbReference>
<proteinExistence type="inferred from homology"/>
<accession>A0ABZ2N7M3</accession>
<dbReference type="NCBIfam" id="TIGR01766">
    <property type="entry name" value="IS200/IS605 family accessory protein TnpB-like domain"/>
    <property type="match status" value="1"/>
</dbReference>
<dbReference type="RefSeq" id="WP_338752929.1">
    <property type="nucleotide sequence ID" value="NZ_CP147404.1"/>
</dbReference>
<protein>
    <submittedName>
        <fullName evidence="7">Transposase</fullName>
    </submittedName>
</protein>
<keyword evidence="2" id="KW-0815">Transposition</keyword>
<dbReference type="Proteomes" id="UP001387364">
    <property type="component" value="Chromosome"/>
</dbReference>
<gene>
    <name evidence="7" type="ORF">WDJ61_02575</name>
</gene>
<dbReference type="Pfam" id="PF01385">
    <property type="entry name" value="OrfB_IS605"/>
    <property type="match status" value="1"/>
</dbReference>
<evidence type="ECO:0000313" key="8">
    <source>
        <dbReference type="Proteomes" id="UP001387364"/>
    </source>
</evidence>
<dbReference type="Pfam" id="PF07282">
    <property type="entry name" value="Cas12f1-like_TNB"/>
    <property type="match status" value="1"/>
</dbReference>
<evidence type="ECO:0000256" key="2">
    <source>
        <dbReference type="ARBA" id="ARBA00022578"/>
    </source>
</evidence>
<keyword evidence="4" id="KW-0233">DNA recombination</keyword>
<keyword evidence="3" id="KW-0238">DNA-binding</keyword>
<organism evidence="7 8">
    <name type="scientific">Bacillus kandeliae</name>
    <dbReference type="NCBI Taxonomy" id="3129297"/>
    <lineage>
        <taxon>Bacteria</taxon>
        <taxon>Bacillati</taxon>
        <taxon>Bacillota</taxon>
        <taxon>Bacilli</taxon>
        <taxon>Bacillales</taxon>
        <taxon>Bacillaceae</taxon>
        <taxon>Bacillus</taxon>
    </lineage>
</organism>
<evidence type="ECO:0000313" key="7">
    <source>
        <dbReference type="EMBL" id="WXB93559.1"/>
    </source>
</evidence>
<dbReference type="InterPro" id="IPR001959">
    <property type="entry name" value="Transposase"/>
</dbReference>
<comment type="similarity">
    <text evidence="1">In the C-terminal section; belongs to the transposase 35 family.</text>
</comment>
<feature type="domain" description="Cas12f1-like TNB" evidence="6">
    <location>
        <begin position="323"/>
        <end position="393"/>
    </location>
</feature>
<dbReference type="EMBL" id="CP147404">
    <property type="protein sequence ID" value="WXB93559.1"/>
    <property type="molecule type" value="Genomic_DNA"/>
</dbReference>
<evidence type="ECO:0000256" key="1">
    <source>
        <dbReference type="ARBA" id="ARBA00008761"/>
    </source>
</evidence>
<dbReference type="NCBIfam" id="NF040570">
    <property type="entry name" value="guided_TnpB"/>
    <property type="match status" value="1"/>
</dbReference>